<dbReference type="InterPro" id="IPR036020">
    <property type="entry name" value="WW_dom_sf"/>
</dbReference>
<dbReference type="AlphaFoldDB" id="A0A8H7UL12"/>
<feature type="compositionally biased region" description="Polar residues" evidence="1">
    <location>
        <begin position="124"/>
        <end position="145"/>
    </location>
</feature>
<protein>
    <recommendedName>
        <fullName evidence="7">Rho GTPase-activating protein 39</fullName>
    </recommendedName>
</protein>
<feature type="compositionally biased region" description="Low complexity" evidence="1">
    <location>
        <begin position="198"/>
        <end position="222"/>
    </location>
</feature>
<dbReference type="FunFam" id="1.10.555.10:FF:000045">
    <property type="entry name" value="RhoGAP domain containing protein"/>
    <property type="match status" value="1"/>
</dbReference>
<sequence>MVPTYDWVEIIDPQSKDTFFANPMTGECIWERPKQGTTKTEDPEGDWWELWDDNNKLPYYYNTLTGTTEWFRPENKTIIPLMKIQQNSAIGKRMSDILSAQNDVPTFLQEDTDHKPTPLEPLRSPTSAINPSAQPNTASFESSPAVNVKRHSRSLDLPVSELKESEWSGLHHQRSNSDTSKDVPKEASYMEQTDGPGLVPESLSAALPPSPSPTSNSSLFSLGRRQPFGDWKRRTSGAVIEQPPTTTRSTKSARQSQFSLSRASIESAFMSLTKSYKSSSSAPSSRSNIENKPLPTGRSLSVSDPVANPEAATAMHPLNQPTNVNPSPPPMPPPHANHDIPTLPANLQREITQFVIDGFAKKYFSTHKKGLFRRKVPMEEMLQWTKDSIKQPLMMLNKDLHKDALKSFKLIQMIMGDRSRSRNSSANEDLQWLCNCGITQGQMRDEIYVQVCKQLNNNPNKWSVLKGWEILCVITITFPPSKNLESYLTEFVKQYHNQKENKMDVMSQHVSSKLIKICSRGAKGKVLTVAEIERAKDAPFKPSVFGETLEFIMEQQASTTDLDIPKIVPFLANMVLELNGLTSEGIFRVPGDADDVTELRIRIENGRYESAGITDPNVPASLLKYWLRDLAKPLILTEYYESCIKYSEDINQAIEVIQNLPDVNRRIVLYMANFLAKFTAPESTQLTRMNVNNLAMVFAPNFLRCPYDSLTRVFENSKWEQAFLRTLIENTELLNEKL</sequence>
<keyword evidence="6" id="KW-1185">Reference proteome</keyword>
<dbReference type="GO" id="GO:0005737">
    <property type="term" value="C:cytoplasm"/>
    <property type="evidence" value="ECO:0007669"/>
    <property type="project" value="TreeGrafter"/>
</dbReference>
<dbReference type="PROSITE" id="PS50238">
    <property type="entry name" value="RHOGAP"/>
    <property type="match status" value="1"/>
</dbReference>
<dbReference type="EMBL" id="JAEPRA010000005">
    <property type="protein sequence ID" value="KAG2185647.1"/>
    <property type="molecule type" value="Genomic_DNA"/>
</dbReference>
<dbReference type="SUPFAM" id="SSF51045">
    <property type="entry name" value="WW domain"/>
    <property type="match status" value="1"/>
</dbReference>
<evidence type="ECO:0000313" key="6">
    <source>
        <dbReference type="Proteomes" id="UP000612746"/>
    </source>
</evidence>
<dbReference type="PANTHER" id="PTHR45876">
    <property type="entry name" value="FI04035P"/>
    <property type="match status" value="1"/>
</dbReference>
<dbReference type="PROSITE" id="PS51016">
    <property type="entry name" value="MYTH4"/>
    <property type="match status" value="1"/>
</dbReference>
<dbReference type="SMART" id="SM00324">
    <property type="entry name" value="RhoGAP"/>
    <property type="match status" value="1"/>
</dbReference>
<feature type="domain" description="MyTH4" evidence="4">
    <location>
        <begin position="384"/>
        <end position="536"/>
    </location>
</feature>
<dbReference type="Proteomes" id="UP000612746">
    <property type="component" value="Unassembled WGS sequence"/>
</dbReference>
<dbReference type="Gene3D" id="2.20.70.10">
    <property type="match status" value="1"/>
</dbReference>
<dbReference type="SMART" id="SM00139">
    <property type="entry name" value="MyTH4"/>
    <property type="match status" value="1"/>
</dbReference>
<feature type="compositionally biased region" description="Low complexity" evidence="1">
    <location>
        <begin position="276"/>
        <end position="287"/>
    </location>
</feature>
<evidence type="ECO:0000259" key="4">
    <source>
        <dbReference type="PROSITE" id="PS51016"/>
    </source>
</evidence>
<dbReference type="GO" id="GO:0007165">
    <property type="term" value="P:signal transduction"/>
    <property type="evidence" value="ECO:0007669"/>
    <property type="project" value="InterPro"/>
</dbReference>
<comment type="caution">
    <text evidence="5">The sequence shown here is derived from an EMBL/GenBank/DDBJ whole genome shotgun (WGS) entry which is preliminary data.</text>
</comment>
<feature type="region of interest" description="Disordered" evidence="1">
    <location>
        <begin position="276"/>
        <end position="336"/>
    </location>
</feature>
<evidence type="ECO:0000259" key="3">
    <source>
        <dbReference type="PROSITE" id="PS50238"/>
    </source>
</evidence>
<dbReference type="InterPro" id="IPR001202">
    <property type="entry name" value="WW_dom"/>
</dbReference>
<feature type="domain" description="WW" evidence="2">
    <location>
        <begin position="7"/>
        <end position="35"/>
    </location>
</feature>
<proteinExistence type="predicted"/>
<dbReference type="Gene3D" id="1.25.40.530">
    <property type="entry name" value="MyTH4 domain"/>
    <property type="match status" value="1"/>
</dbReference>
<evidence type="ECO:0000313" key="5">
    <source>
        <dbReference type="EMBL" id="KAG2185647.1"/>
    </source>
</evidence>
<feature type="region of interest" description="Disordered" evidence="1">
    <location>
        <begin position="108"/>
        <end position="151"/>
    </location>
</feature>
<gene>
    <name evidence="5" type="ORF">INT44_002440</name>
</gene>
<organism evidence="5 6">
    <name type="scientific">Umbelopsis vinacea</name>
    <dbReference type="NCBI Taxonomy" id="44442"/>
    <lineage>
        <taxon>Eukaryota</taxon>
        <taxon>Fungi</taxon>
        <taxon>Fungi incertae sedis</taxon>
        <taxon>Mucoromycota</taxon>
        <taxon>Mucoromycotina</taxon>
        <taxon>Umbelopsidomycetes</taxon>
        <taxon>Umbelopsidales</taxon>
        <taxon>Umbelopsidaceae</taxon>
        <taxon>Umbelopsis</taxon>
    </lineage>
</organism>
<evidence type="ECO:0000259" key="2">
    <source>
        <dbReference type="PROSITE" id="PS50020"/>
    </source>
</evidence>
<feature type="region of interest" description="Disordered" evidence="1">
    <location>
        <begin position="164"/>
        <end position="258"/>
    </location>
</feature>
<dbReference type="InterPro" id="IPR000198">
    <property type="entry name" value="RhoGAP_dom"/>
</dbReference>
<feature type="domain" description="WW" evidence="2">
    <location>
        <begin position="42"/>
        <end position="75"/>
    </location>
</feature>
<dbReference type="Pfam" id="PF00620">
    <property type="entry name" value="RhoGAP"/>
    <property type="match status" value="1"/>
</dbReference>
<evidence type="ECO:0008006" key="7">
    <source>
        <dbReference type="Google" id="ProtNLM"/>
    </source>
</evidence>
<dbReference type="SMART" id="SM00456">
    <property type="entry name" value="WW"/>
    <property type="match status" value="2"/>
</dbReference>
<dbReference type="CDD" id="cd00201">
    <property type="entry name" value="WW"/>
    <property type="match status" value="1"/>
</dbReference>
<dbReference type="SUPFAM" id="SSF48350">
    <property type="entry name" value="GTPase activation domain, GAP"/>
    <property type="match status" value="1"/>
</dbReference>
<dbReference type="OrthoDB" id="437889at2759"/>
<dbReference type="PROSITE" id="PS50020">
    <property type="entry name" value="WW_DOMAIN_2"/>
    <property type="match status" value="2"/>
</dbReference>
<dbReference type="Pfam" id="PF00784">
    <property type="entry name" value="MyTH4"/>
    <property type="match status" value="1"/>
</dbReference>
<dbReference type="InterPro" id="IPR038185">
    <property type="entry name" value="MyTH4_dom_sf"/>
</dbReference>
<dbReference type="PANTHER" id="PTHR45876:SF8">
    <property type="entry name" value="FI04035P"/>
    <property type="match status" value="1"/>
</dbReference>
<dbReference type="Gene3D" id="1.10.555.10">
    <property type="entry name" value="Rho GTPase activation protein"/>
    <property type="match status" value="1"/>
</dbReference>
<dbReference type="GO" id="GO:0005096">
    <property type="term" value="F:GTPase activator activity"/>
    <property type="evidence" value="ECO:0007669"/>
    <property type="project" value="TreeGrafter"/>
</dbReference>
<dbReference type="GO" id="GO:0005856">
    <property type="term" value="C:cytoskeleton"/>
    <property type="evidence" value="ECO:0007669"/>
    <property type="project" value="InterPro"/>
</dbReference>
<evidence type="ECO:0000256" key="1">
    <source>
        <dbReference type="SAM" id="MobiDB-lite"/>
    </source>
</evidence>
<feature type="compositionally biased region" description="Polar residues" evidence="1">
    <location>
        <begin position="243"/>
        <end position="258"/>
    </location>
</feature>
<feature type="domain" description="Rho-GAP" evidence="3">
    <location>
        <begin position="547"/>
        <end position="735"/>
    </location>
</feature>
<dbReference type="InterPro" id="IPR000857">
    <property type="entry name" value="MyTH4_dom"/>
</dbReference>
<dbReference type="InterPro" id="IPR008936">
    <property type="entry name" value="Rho_GTPase_activation_prot"/>
</dbReference>
<name>A0A8H7UL12_9FUNG</name>
<feature type="compositionally biased region" description="Pro residues" evidence="1">
    <location>
        <begin position="326"/>
        <end position="335"/>
    </location>
</feature>
<reference evidence="5" key="1">
    <citation type="submission" date="2020-12" db="EMBL/GenBank/DDBJ databases">
        <title>Metabolic potential, ecology and presence of endohyphal bacteria is reflected in genomic diversity of Mucoromycotina.</title>
        <authorList>
            <person name="Muszewska A."/>
            <person name="Okrasinska A."/>
            <person name="Steczkiewicz K."/>
            <person name="Drgas O."/>
            <person name="Orlowska M."/>
            <person name="Perlinska-Lenart U."/>
            <person name="Aleksandrzak-Piekarczyk T."/>
            <person name="Szatraj K."/>
            <person name="Zielenkiewicz U."/>
            <person name="Pilsyk S."/>
            <person name="Malc E."/>
            <person name="Mieczkowski P."/>
            <person name="Kruszewska J.S."/>
            <person name="Biernat P."/>
            <person name="Pawlowska J."/>
        </authorList>
    </citation>
    <scope>NUCLEOTIDE SEQUENCE</scope>
    <source>
        <strain evidence="5">WA0000051536</strain>
    </source>
</reference>
<dbReference type="Pfam" id="PF00397">
    <property type="entry name" value="WW"/>
    <property type="match status" value="1"/>
</dbReference>
<accession>A0A8H7UL12</accession>